<dbReference type="AlphaFoldDB" id="A0AAU9X831"/>
<evidence type="ECO:0000313" key="5">
    <source>
        <dbReference type="EMBL" id="CAH3139838.1"/>
    </source>
</evidence>
<dbReference type="PANTHER" id="PTHR33343:SF1">
    <property type="entry name" value="LARGE RIBOSOMAL SUBUNIT PROTEIN BL35M"/>
    <property type="match status" value="1"/>
</dbReference>
<sequence>MSQALTAVHSHAGSQHGGPSYAFFTSPRFFWKISLLKNGFFVVQAGGTHPVAFKQLAKIGNLSSFVKNQTGTFSTCNIQAYMWKTGLPGAKHQQKYFLSSPSIFAFDSVGNFAKQSLMADIPSSLVIPKRCVNSRNKHGKPKTCKAVANRFFRTSDGNLKFWRPGKNHKMMKKGPKRSRQLRKPVLCNKRQLKLYNKMLGRGGR</sequence>
<dbReference type="PANTHER" id="PTHR33343">
    <property type="entry name" value="54S RIBOSOMAL PROTEIN BL35M"/>
    <property type="match status" value="1"/>
</dbReference>
<protein>
    <recommendedName>
        <fullName evidence="4">50S ribosomal protein L35</fullName>
    </recommendedName>
</protein>
<dbReference type="EMBL" id="CALNXJ010000033">
    <property type="protein sequence ID" value="CAH3139838.1"/>
    <property type="molecule type" value="Genomic_DNA"/>
</dbReference>
<dbReference type="Gene3D" id="4.10.410.60">
    <property type="match status" value="1"/>
</dbReference>
<name>A0AAU9X831_9CNID</name>
<dbReference type="HAMAP" id="MF_00514">
    <property type="entry name" value="Ribosomal_bL35"/>
    <property type="match status" value="1"/>
</dbReference>
<dbReference type="GO" id="GO:0006412">
    <property type="term" value="P:translation"/>
    <property type="evidence" value="ECO:0007669"/>
    <property type="project" value="InterPro"/>
</dbReference>
<dbReference type="Proteomes" id="UP001159428">
    <property type="component" value="Unassembled WGS sequence"/>
</dbReference>
<dbReference type="InterPro" id="IPR021137">
    <property type="entry name" value="Ribosomal_bL35-like"/>
</dbReference>
<comment type="caution">
    <text evidence="5">The sequence shown here is derived from an EMBL/GenBank/DDBJ whole genome shotgun (WGS) entry which is preliminary data.</text>
</comment>
<keyword evidence="2 4" id="KW-0689">Ribosomal protein</keyword>
<keyword evidence="3 4" id="KW-0687">Ribonucleoprotein</keyword>
<evidence type="ECO:0000256" key="2">
    <source>
        <dbReference type="ARBA" id="ARBA00022980"/>
    </source>
</evidence>
<dbReference type="SUPFAM" id="SSF143034">
    <property type="entry name" value="L35p-like"/>
    <property type="match status" value="1"/>
</dbReference>
<evidence type="ECO:0000256" key="4">
    <source>
        <dbReference type="RuleBase" id="RU000568"/>
    </source>
</evidence>
<proteinExistence type="inferred from homology"/>
<reference evidence="5 6" key="1">
    <citation type="submission" date="2022-05" db="EMBL/GenBank/DDBJ databases">
        <authorList>
            <consortium name="Genoscope - CEA"/>
            <person name="William W."/>
        </authorList>
    </citation>
    <scope>NUCLEOTIDE SEQUENCE [LARGE SCALE GENOMIC DNA]</scope>
</reference>
<comment type="similarity">
    <text evidence="1 4">Belongs to the bacterial ribosomal protein bL35 family.</text>
</comment>
<accession>A0AAU9X831</accession>
<evidence type="ECO:0000256" key="1">
    <source>
        <dbReference type="ARBA" id="ARBA00006598"/>
    </source>
</evidence>
<evidence type="ECO:0000256" key="3">
    <source>
        <dbReference type="ARBA" id="ARBA00023274"/>
    </source>
</evidence>
<dbReference type="GO" id="GO:0003735">
    <property type="term" value="F:structural constituent of ribosome"/>
    <property type="evidence" value="ECO:0007669"/>
    <property type="project" value="InterPro"/>
</dbReference>
<dbReference type="Pfam" id="PF01632">
    <property type="entry name" value="Ribosomal_L35p"/>
    <property type="match status" value="1"/>
</dbReference>
<keyword evidence="6" id="KW-1185">Reference proteome</keyword>
<dbReference type="PRINTS" id="PR00064">
    <property type="entry name" value="RIBOSOMALL35"/>
</dbReference>
<organism evidence="5 6">
    <name type="scientific">Pocillopora meandrina</name>
    <dbReference type="NCBI Taxonomy" id="46732"/>
    <lineage>
        <taxon>Eukaryota</taxon>
        <taxon>Metazoa</taxon>
        <taxon>Cnidaria</taxon>
        <taxon>Anthozoa</taxon>
        <taxon>Hexacorallia</taxon>
        <taxon>Scleractinia</taxon>
        <taxon>Astrocoeniina</taxon>
        <taxon>Pocilloporidae</taxon>
        <taxon>Pocillopora</taxon>
    </lineage>
</organism>
<dbReference type="InterPro" id="IPR037229">
    <property type="entry name" value="Ribosomal_bL35_sf"/>
</dbReference>
<evidence type="ECO:0000313" key="6">
    <source>
        <dbReference type="Proteomes" id="UP001159428"/>
    </source>
</evidence>
<dbReference type="InterPro" id="IPR001706">
    <property type="entry name" value="Ribosomal_bL35"/>
</dbReference>
<gene>
    <name evidence="5" type="ORF">PMEA_00019009</name>
</gene>
<dbReference type="GO" id="GO:0015934">
    <property type="term" value="C:large ribosomal subunit"/>
    <property type="evidence" value="ECO:0007669"/>
    <property type="project" value="TreeGrafter"/>
</dbReference>